<evidence type="ECO:0000313" key="2">
    <source>
        <dbReference type="Proteomes" id="UP000000378"/>
    </source>
</evidence>
<dbReference type="Proteomes" id="UP000000378">
    <property type="component" value="Chromosome"/>
</dbReference>
<reference evidence="2" key="1">
    <citation type="journal article" date="2010" name="Stand. Genomic Sci.">
        <title>Complete genome sequence of Syntrophothermus lipocalidus type strain (TGB-C1T).</title>
        <authorList>
            <consortium name="US DOE Joint Genome Institute (JGI-PGF)"/>
            <person name="Djao O."/>
            <person name="Zhang X."/>
            <person name="Lucas S."/>
            <person name="Lapidus A."/>
            <person name="Glavina Del Rio T."/>
            <person name="Nolan M."/>
            <person name="Tice H."/>
            <person name="Cheng J."/>
            <person name="Han C."/>
            <person name="Tapia R."/>
            <person name="Goodwin L."/>
            <person name="Pitluck S."/>
            <person name="Liolios K."/>
            <person name="Ivanova N."/>
            <person name="Mavromatis K."/>
            <person name="Mikhailova N."/>
            <person name="Ovchinnikova G."/>
            <person name="Pati A."/>
            <person name="Brambilla E."/>
            <person name="Chen A."/>
            <person name="Palaniappan K."/>
            <person name="Land M."/>
            <person name="Hauser L."/>
            <person name="Chang Y."/>
            <person name="Jeffries C."/>
            <person name="Rohde M."/>
            <person name="Sikorski J."/>
            <person name="Spring S."/>
            <person name="Goker M."/>
            <person name="Detter J."/>
            <person name="Woyke T."/>
            <person name="Bristow J."/>
            <person name="Eisen J."/>
            <person name="Markowitz V."/>
            <person name="Hugenholtz P."/>
            <person name="Kyrpides N."/>
            <person name="Klenk H."/>
        </authorList>
    </citation>
    <scope>NUCLEOTIDE SEQUENCE [LARGE SCALE GENOMIC DNA]</scope>
    <source>
        <strain evidence="2">DSM 12680 / TGB-C1</strain>
    </source>
</reference>
<gene>
    <name evidence="1" type="ordered locus">Slip_1375</name>
</gene>
<reference evidence="1 2" key="2">
    <citation type="journal article" date="2010" name="Stand. Genomic Sci.">
        <title>Complete genome sequence of Syntrophothermus lipocalidus type strain (TGB-C1).</title>
        <authorList>
            <person name="Djao O.D."/>
            <person name="Zhang X."/>
            <person name="Lucas S."/>
            <person name="Lapidus A."/>
            <person name="Del Rio T.G."/>
            <person name="Nolan M."/>
            <person name="Tice H."/>
            <person name="Cheng J.F."/>
            <person name="Han C."/>
            <person name="Tapia R."/>
            <person name="Goodwin L."/>
            <person name="Pitluck S."/>
            <person name="Liolios K."/>
            <person name="Ivanova N."/>
            <person name="Mavromatis K."/>
            <person name="Mikhailova N."/>
            <person name="Ovchinnikova G."/>
            <person name="Pati A."/>
            <person name="Brambilla E."/>
            <person name="Chen A."/>
            <person name="Palaniappan K."/>
            <person name="Land M."/>
            <person name="Hauser L."/>
            <person name="Chang Y.J."/>
            <person name="Jeffries C.D."/>
            <person name="Rohde M."/>
            <person name="Sikorski J."/>
            <person name="Spring S."/>
            <person name="Goker M."/>
            <person name="Detter J.C."/>
            <person name="Woyke T."/>
            <person name="Bristow J."/>
            <person name="Eisen J.A."/>
            <person name="Markowitz V."/>
            <person name="Hugenholtz P."/>
            <person name="Kyrpides N.C."/>
            <person name="Klenk H.P."/>
        </authorList>
    </citation>
    <scope>NUCLEOTIDE SEQUENCE [LARGE SCALE GENOMIC DNA]</scope>
    <source>
        <strain evidence="2">DSM 12680 / TGB-C1</strain>
    </source>
</reference>
<dbReference type="OrthoDB" id="9858542at2"/>
<dbReference type="KEGG" id="slp:Slip_1375"/>
<proteinExistence type="predicted"/>
<dbReference type="RefSeq" id="WP_013175540.1">
    <property type="nucleotide sequence ID" value="NC_014220.1"/>
</dbReference>
<name>D7CN53_SYNLT</name>
<sequence length="74" mass="8333">MDLGDLVVVSKSGHPFNGLSGKIVGRRGNYTPDDPIFLVFIKNRARSFLIPQSMLRLMEPSEIEVTKNIADWPF</sequence>
<evidence type="ECO:0000313" key="1">
    <source>
        <dbReference type="EMBL" id="ADI02138.1"/>
    </source>
</evidence>
<evidence type="ECO:0008006" key="3">
    <source>
        <dbReference type="Google" id="ProtNLM"/>
    </source>
</evidence>
<accession>D7CN53</accession>
<dbReference type="HOGENOM" id="CLU_2686529_0_0_9"/>
<dbReference type="AlphaFoldDB" id="D7CN53"/>
<keyword evidence="2" id="KW-1185">Reference proteome</keyword>
<organism evidence="1 2">
    <name type="scientific">Syntrophothermus lipocalidus (strain DSM 12680 / TGB-C1)</name>
    <dbReference type="NCBI Taxonomy" id="643648"/>
    <lineage>
        <taxon>Bacteria</taxon>
        <taxon>Bacillati</taxon>
        <taxon>Bacillota</taxon>
        <taxon>Clostridia</taxon>
        <taxon>Eubacteriales</taxon>
        <taxon>Syntrophomonadaceae</taxon>
        <taxon>Syntrophothermus</taxon>
    </lineage>
</organism>
<protein>
    <recommendedName>
        <fullName evidence="3">KOW domain-containing protein</fullName>
    </recommendedName>
</protein>
<dbReference type="EMBL" id="CP002048">
    <property type="protein sequence ID" value="ADI02138.1"/>
    <property type="molecule type" value="Genomic_DNA"/>
</dbReference>